<protein>
    <submittedName>
        <fullName evidence="1">Uncharacterized protein</fullName>
    </submittedName>
</protein>
<evidence type="ECO:0000313" key="2">
    <source>
        <dbReference type="Proteomes" id="UP000249524"/>
    </source>
</evidence>
<dbReference type="AlphaFoldDB" id="A0A328BJG0"/>
<sequence length="103" mass="11378">MSGLLGLAMAAAIAGAPPAAKGAEDLDRTPVRCRPAPYFVRDVSPRPKTQRLVLTGTRVPRYQKRARPCHLMHAPGEPELEWRVVMIQELDLVRPSDGPQNTR</sequence>
<accession>A0A328BJG0</accession>
<dbReference type="OrthoDB" id="10006481at2"/>
<name>A0A328BJG0_9CAUL</name>
<evidence type="ECO:0000313" key="1">
    <source>
        <dbReference type="EMBL" id="RAK67450.1"/>
    </source>
</evidence>
<proteinExistence type="predicted"/>
<keyword evidence="2" id="KW-1185">Reference proteome</keyword>
<gene>
    <name evidence="1" type="ORF">DJ019_05930</name>
</gene>
<reference evidence="1 2" key="1">
    <citation type="submission" date="2018-05" db="EMBL/GenBank/DDBJ databases">
        <authorList>
            <person name="Lanie J.A."/>
            <person name="Ng W.-L."/>
            <person name="Kazmierczak K.M."/>
            <person name="Andrzejewski T.M."/>
            <person name="Davidsen T.M."/>
            <person name="Wayne K.J."/>
            <person name="Tettelin H."/>
            <person name="Glass J.I."/>
            <person name="Rusch D."/>
            <person name="Podicherti R."/>
            <person name="Tsui H.-C.T."/>
            <person name="Winkler M.E."/>
        </authorList>
    </citation>
    <scope>NUCLEOTIDE SEQUENCE [LARGE SCALE GENOMIC DNA]</scope>
    <source>
        <strain evidence="1 2">BUT-10</strain>
    </source>
</reference>
<dbReference type="EMBL" id="QFYS01000002">
    <property type="protein sequence ID" value="RAK67450.1"/>
    <property type="molecule type" value="Genomic_DNA"/>
</dbReference>
<dbReference type="RefSeq" id="WP_111275061.1">
    <property type="nucleotide sequence ID" value="NZ_QFYS01000002.1"/>
</dbReference>
<organism evidence="1 2">
    <name type="scientific">Phenylobacterium kunshanense</name>
    <dbReference type="NCBI Taxonomy" id="1445034"/>
    <lineage>
        <taxon>Bacteria</taxon>
        <taxon>Pseudomonadati</taxon>
        <taxon>Pseudomonadota</taxon>
        <taxon>Alphaproteobacteria</taxon>
        <taxon>Caulobacterales</taxon>
        <taxon>Caulobacteraceae</taxon>
        <taxon>Phenylobacterium</taxon>
    </lineage>
</organism>
<dbReference type="Proteomes" id="UP000249524">
    <property type="component" value="Unassembled WGS sequence"/>
</dbReference>
<comment type="caution">
    <text evidence="1">The sequence shown here is derived from an EMBL/GenBank/DDBJ whole genome shotgun (WGS) entry which is preliminary data.</text>
</comment>